<sequence>MSKRPIPEQIAILESCIKAIWRELEDDEGCYDATGYLCDALDDLTSARQAFREVRA</sequence>
<organism evidence="1">
    <name type="scientific">Siphoviridae sp. ct0d96</name>
    <dbReference type="NCBI Taxonomy" id="2826268"/>
    <lineage>
        <taxon>Viruses</taxon>
        <taxon>Duplodnaviria</taxon>
        <taxon>Heunggongvirae</taxon>
        <taxon>Uroviricota</taxon>
        <taxon>Caudoviricetes</taxon>
    </lineage>
</organism>
<accession>A0A8S5M4C1</accession>
<protein>
    <submittedName>
        <fullName evidence="1">Uncharacterized protein</fullName>
    </submittedName>
</protein>
<evidence type="ECO:0000313" key="1">
    <source>
        <dbReference type="EMBL" id="DAD77090.1"/>
    </source>
</evidence>
<reference evidence="1" key="1">
    <citation type="journal article" date="2021" name="Proc. Natl. Acad. Sci. U.S.A.">
        <title>A Catalog of Tens of Thousands of Viruses from Human Metagenomes Reveals Hidden Associations with Chronic Diseases.</title>
        <authorList>
            <person name="Tisza M.J."/>
            <person name="Buck C.B."/>
        </authorList>
    </citation>
    <scope>NUCLEOTIDE SEQUENCE</scope>
    <source>
        <strain evidence="1">Ct0d96</strain>
    </source>
</reference>
<proteinExistence type="predicted"/>
<name>A0A8S5M4C1_9CAUD</name>
<dbReference type="EMBL" id="BK014817">
    <property type="protein sequence ID" value="DAD77090.1"/>
    <property type="molecule type" value="Genomic_DNA"/>
</dbReference>